<comment type="caution">
    <text evidence="9">Lacks conserved residue(s) required for the propagation of feature annotation.</text>
</comment>
<comment type="subcellular location">
    <subcellularLocation>
        <location evidence="9">Cell membrane</location>
        <topology evidence="9">Multi-pass membrane protein</topology>
    </subcellularLocation>
    <subcellularLocation>
        <location evidence="1">Membrane</location>
        <topology evidence="1">Multi-pass membrane protein</topology>
    </subcellularLocation>
</comment>
<dbReference type="InterPro" id="IPR037673">
    <property type="entry name" value="MSC/AndL"/>
</dbReference>
<comment type="function">
    <text evidence="9">Channel that opens in response to stretch forces in the membrane lipid bilayer. May participate in the regulation of osmotic pressure changes within the cell.</text>
</comment>
<reference evidence="11 13" key="2">
    <citation type="submission" date="2016-10" db="EMBL/GenBank/DDBJ databases">
        <authorList>
            <person name="de Groot N.N."/>
        </authorList>
    </citation>
    <scope>NUCLEOTIDE SEQUENCE [LARGE SCALE GENOMIC DNA]</scope>
    <source>
        <strain evidence="11 13">DSM 2895</strain>
    </source>
</reference>
<feature type="transmembrane region" description="Helical" evidence="9">
    <location>
        <begin position="89"/>
        <end position="106"/>
    </location>
</feature>
<dbReference type="OrthoDB" id="9810350at2"/>
<dbReference type="RefSeq" id="WP_043066978.1">
    <property type="nucleotide sequence ID" value="NZ_BJOA01000085.1"/>
</dbReference>
<sequence>MKFVAEFRKFISRGNIIDLAVGVALGTAFNKIVTSLVEDILMPPIGLALKGVNFSDLYINLSSGTYASLDAAKKAGDVTINYGIFLNNVLHFLIVAFSLFVVVRVYSRLSELRNQEEEVEKKAETKECPYCLSAIPIPATRCPACTSQLERAEQS</sequence>
<evidence type="ECO:0000313" key="12">
    <source>
        <dbReference type="Proteomes" id="UP000037269"/>
    </source>
</evidence>
<evidence type="ECO:0000256" key="5">
    <source>
        <dbReference type="ARBA" id="ARBA00022989"/>
    </source>
</evidence>
<dbReference type="Pfam" id="PF01741">
    <property type="entry name" value="MscL"/>
    <property type="match status" value="1"/>
</dbReference>
<evidence type="ECO:0000256" key="4">
    <source>
        <dbReference type="ARBA" id="ARBA00022692"/>
    </source>
</evidence>
<dbReference type="STRING" id="47500.AF333_11840"/>
<evidence type="ECO:0000256" key="2">
    <source>
        <dbReference type="ARBA" id="ARBA00022448"/>
    </source>
</evidence>
<dbReference type="GO" id="GO:0008381">
    <property type="term" value="F:mechanosensitive monoatomic ion channel activity"/>
    <property type="evidence" value="ECO:0007669"/>
    <property type="project" value="UniProtKB-UniRule"/>
</dbReference>
<evidence type="ECO:0000313" key="10">
    <source>
        <dbReference type="EMBL" id="KON98490.1"/>
    </source>
</evidence>
<keyword evidence="8 9" id="KW-0407">Ion channel</keyword>
<keyword evidence="2 9" id="KW-0813">Transport</keyword>
<dbReference type="AlphaFoldDB" id="A0A0D1V3K5"/>
<protein>
    <recommendedName>
        <fullName evidence="9">Large-conductance mechanosensitive channel</fullName>
    </recommendedName>
</protein>
<keyword evidence="12" id="KW-1185">Reference proteome</keyword>
<evidence type="ECO:0000313" key="13">
    <source>
        <dbReference type="Proteomes" id="UP000182836"/>
    </source>
</evidence>
<dbReference type="InterPro" id="IPR036019">
    <property type="entry name" value="MscL_channel"/>
</dbReference>
<gene>
    <name evidence="9" type="primary">mscL</name>
    <name evidence="10" type="ORF">AF333_11840</name>
    <name evidence="11" type="ORF">SAMN04487909_12622</name>
</gene>
<dbReference type="GeneID" id="42305875"/>
<evidence type="ECO:0000313" key="11">
    <source>
        <dbReference type="EMBL" id="SDJ71085.1"/>
    </source>
</evidence>
<evidence type="ECO:0000256" key="3">
    <source>
        <dbReference type="ARBA" id="ARBA00022475"/>
    </source>
</evidence>
<evidence type="ECO:0000256" key="7">
    <source>
        <dbReference type="ARBA" id="ARBA00023136"/>
    </source>
</evidence>
<dbReference type="Proteomes" id="UP000037269">
    <property type="component" value="Unassembled WGS sequence"/>
</dbReference>
<comment type="subunit">
    <text evidence="9">Homopentamer.</text>
</comment>
<reference evidence="10 12" key="1">
    <citation type="submission" date="2015-07" db="EMBL/GenBank/DDBJ databases">
        <title>Fjat-14205 dsm 2895.</title>
        <authorList>
            <person name="Liu B."/>
            <person name="Wang J."/>
            <person name="Zhu Y."/>
            <person name="Liu G."/>
            <person name="Chen Q."/>
            <person name="Chen Z."/>
            <person name="Lan J."/>
            <person name="Che J."/>
            <person name="Ge C."/>
            <person name="Shi H."/>
            <person name="Pan Z."/>
            <person name="Liu X."/>
        </authorList>
    </citation>
    <scope>NUCLEOTIDE SEQUENCE [LARGE SCALE GENOMIC DNA]</scope>
    <source>
        <strain evidence="10 12">DSM 2895</strain>
    </source>
</reference>
<evidence type="ECO:0000256" key="1">
    <source>
        <dbReference type="ARBA" id="ARBA00004141"/>
    </source>
</evidence>
<name>A0A0D1V3K5_ANEMI</name>
<dbReference type="Proteomes" id="UP000182836">
    <property type="component" value="Unassembled WGS sequence"/>
</dbReference>
<keyword evidence="3 9" id="KW-1003">Cell membrane</keyword>
<dbReference type="PRINTS" id="PR01264">
    <property type="entry name" value="MECHCHANNEL"/>
</dbReference>
<keyword evidence="5 9" id="KW-1133">Transmembrane helix</keyword>
<evidence type="ECO:0000256" key="9">
    <source>
        <dbReference type="HAMAP-Rule" id="MF_00115"/>
    </source>
</evidence>
<keyword evidence="6 9" id="KW-0406">Ion transport</keyword>
<dbReference type="NCBIfam" id="TIGR00220">
    <property type="entry name" value="mscL"/>
    <property type="match status" value="1"/>
</dbReference>
<dbReference type="EMBL" id="FNED01000026">
    <property type="protein sequence ID" value="SDJ71085.1"/>
    <property type="molecule type" value="Genomic_DNA"/>
</dbReference>
<dbReference type="EMBL" id="LGUG01000004">
    <property type="protein sequence ID" value="KON98490.1"/>
    <property type="molecule type" value="Genomic_DNA"/>
</dbReference>
<dbReference type="GO" id="GO:0005886">
    <property type="term" value="C:plasma membrane"/>
    <property type="evidence" value="ECO:0007669"/>
    <property type="project" value="UniProtKB-SubCell"/>
</dbReference>
<dbReference type="PANTHER" id="PTHR30266:SF2">
    <property type="entry name" value="LARGE-CONDUCTANCE MECHANOSENSITIVE CHANNEL"/>
    <property type="match status" value="1"/>
</dbReference>
<evidence type="ECO:0000256" key="8">
    <source>
        <dbReference type="ARBA" id="ARBA00023303"/>
    </source>
</evidence>
<organism evidence="10 12">
    <name type="scientific">Aneurinibacillus migulanus</name>
    <name type="common">Bacillus migulanus</name>
    <dbReference type="NCBI Taxonomy" id="47500"/>
    <lineage>
        <taxon>Bacteria</taxon>
        <taxon>Bacillati</taxon>
        <taxon>Bacillota</taxon>
        <taxon>Bacilli</taxon>
        <taxon>Bacillales</taxon>
        <taxon>Paenibacillaceae</taxon>
        <taxon>Aneurinibacillus group</taxon>
        <taxon>Aneurinibacillus</taxon>
    </lineage>
</organism>
<proteinExistence type="inferred from homology"/>
<dbReference type="InterPro" id="IPR001185">
    <property type="entry name" value="MS_channel"/>
</dbReference>
<dbReference type="Gene3D" id="1.10.1200.120">
    <property type="entry name" value="Large-conductance mechanosensitive channel, MscL, domain 1"/>
    <property type="match status" value="1"/>
</dbReference>
<dbReference type="HAMAP" id="MF_00115">
    <property type="entry name" value="MscL"/>
    <property type="match status" value="1"/>
</dbReference>
<keyword evidence="4 9" id="KW-0812">Transmembrane</keyword>
<dbReference type="PATRIC" id="fig|47500.8.peg.1110"/>
<evidence type="ECO:0000256" key="6">
    <source>
        <dbReference type="ARBA" id="ARBA00023065"/>
    </source>
</evidence>
<dbReference type="SUPFAM" id="SSF81330">
    <property type="entry name" value="Gated mechanosensitive channel"/>
    <property type="match status" value="1"/>
</dbReference>
<accession>A0A0D1V3K5</accession>
<keyword evidence="7 9" id="KW-0472">Membrane</keyword>
<dbReference type="PANTHER" id="PTHR30266">
    <property type="entry name" value="MECHANOSENSITIVE CHANNEL MSCL"/>
    <property type="match status" value="1"/>
</dbReference>
<comment type="similarity">
    <text evidence="9">Belongs to the MscL family.</text>
</comment>